<proteinExistence type="inferred from homology"/>
<dbReference type="CDD" id="cd03220">
    <property type="entry name" value="ABC_KpsT_Wzt"/>
    <property type="match status" value="1"/>
</dbReference>
<dbReference type="Pfam" id="PF00005">
    <property type="entry name" value="ABC_tran"/>
    <property type="match status" value="1"/>
</dbReference>
<sequence>MSSSTVSAANERPAVMELRDVTKAYRTHRGAHVVLDRISLAFNHTENIGILGRNGAGKSTLLRILGGAEQPDAGQVIRRGRISWPIGFSGGFAGSLSGAENCRFVAKIYDADVDEVVERTRVFAEIGDYFDMPVRTYSSGMRARIAFGLSMAIDFEMYLVDEVTAVGDKPFQEKCRQAFAERRAKSSVIMVSHSIATIADYCSRFVLLDAGRIEMFDDVKTAEKEYRRLAA</sequence>
<dbReference type="Gene3D" id="3.40.50.300">
    <property type="entry name" value="P-loop containing nucleotide triphosphate hydrolases"/>
    <property type="match status" value="1"/>
</dbReference>
<keyword evidence="3" id="KW-0547">Nucleotide-binding</keyword>
<dbReference type="SMART" id="SM00382">
    <property type="entry name" value="AAA"/>
    <property type="match status" value="1"/>
</dbReference>
<dbReference type="AlphaFoldDB" id="A0A0F6W7V5"/>
<keyword evidence="2" id="KW-0813">Transport</keyword>
<dbReference type="EMBL" id="CP011125">
    <property type="protein sequence ID" value="AKF09655.1"/>
    <property type="molecule type" value="Genomic_DNA"/>
</dbReference>
<dbReference type="GO" id="GO:0016887">
    <property type="term" value="F:ATP hydrolysis activity"/>
    <property type="evidence" value="ECO:0007669"/>
    <property type="project" value="InterPro"/>
</dbReference>
<dbReference type="GO" id="GO:0016020">
    <property type="term" value="C:membrane"/>
    <property type="evidence" value="ECO:0007669"/>
    <property type="project" value="InterPro"/>
</dbReference>
<dbReference type="InterPro" id="IPR003593">
    <property type="entry name" value="AAA+_ATPase"/>
</dbReference>
<keyword evidence="7" id="KW-1185">Reference proteome</keyword>
<dbReference type="Proteomes" id="UP000034883">
    <property type="component" value="Chromosome"/>
</dbReference>
<dbReference type="PROSITE" id="PS00211">
    <property type="entry name" value="ABC_TRANSPORTER_1"/>
    <property type="match status" value="1"/>
</dbReference>
<dbReference type="KEGG" id="samy:DB32_006804"/>
<feature type="domain" description="ABC transporter" evidence="5">
    <location>
        <begin position="16"/>
        <end position="231"/>
    </location>
</feature>
<organism evidence="6 7">
    <name type="scientific">Sandaracinus amylolyticus</name>
    <dbReference type="NCBI Taxonomy" id="927083"/>
    <lineage>
        <taxon>Bacteria</taxon>
        <taxon>Pseudomonadati</taxon>
        <taxon>Myxococcota</taxon>
        <taxon>Polyangia</taxon>
        <taxon>Polyangiales</taxon>
        <taxon>Sandaracinaceae</taxon>
        <taxon>Sandaracinus</taxon>
    </lineage>
</organism>
<dbReference type="InterPro" id="IPR050683">
    <property type="entry name" value="Bact_Polysacc_Export_ATP-bd"/>
</dbReference>
<dbReference type="PANTHER" id="PTHR46743:SF2">
    <property type="entry name" value="TEICHOIC ACIDS EXPORT ATP-BINDING PROTEIN TAGH"/>
    <property type="match status" value="1"/>
</dbReference>
<keyword evidence="4 6" id="KW-0067">ATP-binding</keyword>
<evidence type="ECO:0000256" key="3">
    <source>
        <dbReference type="ARBA" id="ARBA00022741"/>
    </source>
</evidence>
<evidence type="ECO:0000256" key="4">
    <source>
        <dbReference type="ARBA" id="ARBA00022840"/>
    </source>
</evidence>
<dbReference type="InterPro" id="IPR003439">
    <property type="entry name" value="ABC_transporter-like_ATP-bd"/>
</dbReference>
<dbReference type="PROSITE" id="PS50893">
    <property type="entry name" value="ABC_TRANSPORTER_2"/>
    <property type="match status" value="1"/>
</dbReference>
<dbReference type="PANTHER" id="PTHR46743">
    <property type="entry name" value="TEICHOIC ACIDS EXPORT ATP-BINDING PROTEIN TAGH"/>
    <property type="match status" value="1"/>
</dbReference>
<dbReference type="STRING" id="927083.DB32_006804"/>
<name>A0A0F6W7V5_9BACT</name>
<dbReference type="InterPro" id="IPR015860">
    <property type="entry name" value="ABC_transpr_TagH-like"/>
</dbReference>
<dbReference type="RefSeq" id="WP_240481279.1">
    <property type="nucleotide sequence ID" value="NZ_CP011125.1"/>
</dbReference>
<evidence type="ECO:0000259" key="5">
    <source>
        <dbReference type="PROSITE" id="PS50893"/>
    </source>
</evidence>
<evidence type="ECO:0000313" key="7">
    <source>
        <dbReference type="Proteomes" id="UP000034883"/>
    </source>
</evidence>
<accession>A0A0F6W7V5</accession>
<dbReference type="GO" id="GO:0140359">
    <property type="term" value="F:ABC-type transporter activity"/>
    <property type="evidence" value="ECO:0007669"/>
    <property type="project" value="InterPro"/>
</dbReference>
<comment type="similarity">
    <text evidence="1">Belongs to the ABC transporter superfamily.</text>
</comment>
<evidence type="ECO:0000313" key="6">
    <source>
        <dbReference type="EMBL" id="AKF09655.1"/>
    </source>
</evidence>
<dbReference type="InterPro" id="IPR017871">
    <property type="entry name" value="ABC_transporter-like_CS"/>
</dbReference>
<dbReference type="SUPFAM" id="SSF52540">
    <property type="entry name" value="P-loop containing nucleoside triphosphate hydrolases"/>
    <property type="match status" value="1"/>
</dbReference>
<dbReference type="GO" id="GO:0005524">
    <property type="term" value="F:ATP binding"/>
    <property type="evidence" value="ECO:0007669"/>
    <property type="project" value="UniProtKB-KW"/>
</dbReference>
<reference evidence="6 7" key="1">
    <citation type="submission" date="2015-03" db="EMBL/GenBank/DDBJ databases">
        <title>Genome assembly of Sandaracinus amylolyticus DSM 53668.</title>
        <authorList>
            <person name="Sharma G."/>
            <person name="Subramanian S."/>
        </authorList>
    </citation>
    <scope>NUCLEOTIDE SEQUENCE [LARGE SCALE GENOMIC DNA]</scope>
    <source>
        <strain evidence="6 7">DSM 53668</strain>
    </source>
</reference>
<evidence type="ECO:0000256" key="1">
    <source>
        <dbReference type="ARBA" id="ARBA00005417"/>
    </source>
</evidence>
<evidence type="ECO:0000256" key="2">
    <source>
        <dbReference type="ARBA" id="ARBA00022448"/>
    </source>
</evidence>
<dbReference type="InterPro" id="IPR027417">
    <property type="entry name" value="P-loop_NTPase"/>
</dbReference>
<protein>
    <submittedName>
        <fullName evidence="6">Capsular polysaccharide ABC transporter, ATP-binding protein KpsT</fullName>
    </submittedName>
</protein>
<gene>
    <name evidence="6" type="ORF">DB32_006804</name>
</gene>